<dbReference type="EMBL" id="JACHGK010000001">
    <property type="protein sequence ID" value="MBB6443810.1"/>
    <property type="molecule type" value="Genomic_DNA"/>
</dbReference>
<keyword evidence="3" id="KW-0812">Transmembrane</keyword>
<feature type="transmembrane region" description="Helical" evidence="3">
    <location>
        <begin position="139"/>
        <end position="157"/>
    </location>
</feature>
<reference evidence="4 5" key="1">
    <citation type="submission" date="2020-08" db="EMBL/GenBank/DDBJ databases">
        <title>Genomic Encyclopedia of Type Strains, Phase IV (KMG-IV): sequencing the most valuable type-strain genomes for metagenomic binning, comparative biology and taxonomic classification.</title>
        <authorList>
            <person name="Goeker M."/>
        </authorList>
    </citation>
    <scope>NUCLEOTIDE SEQUENCE [LARGE SCALE GENOMIC DNA]</scope>
    <source>
        <strain evidence="4 5">DSM 5391</strain>
    </source>
</reference>
<name>A0A7X0HQK9_9BACI</name>
<comment type="caution">
    <text evidence="4">The sequence shown here is derived from an EMBL/GenBank/DDBJ whole genome shotgun (WGS) entry which is preliminary data.</text>
</comment>
<gene>
    <name evidence="4" type="ORF">HNR53_000398</name>
</gene>
<feature type="compositionally biased region" description="Gly residues" evidence="2">
    <location>
        <begin position="397"/>
        <end position="434"/>
    </location>
</feature>
<feature type="region of interest" description="Disordered" evidence="2">
    <location>
        <begin position="329"/>
        <end position="476"/>
    </location>
</feature>
<dbReference type="AlphaFoldDB" id="A0A7X0HQK9"/>
<feature type="transmembrane region" description="Helical" evidence="3">
    <location>
        <begin position="54"/>
        <end position="73"/>
    </location>
</feature>
<dbReference type="Proteomes" id="UP000531594">
    <property type="component" value="Unassembled WGS sequence"/>
</dbReference>
<sequence length="520" mass="56903">MEEKVAFLQLLKPVRKQLWTALFVCEFQLYFLFLGVWLACILLLSRIIVIPFPLHYSILGAAALMGLLLFRIWRKRPDDYDAVLLFNRFVADDRVVTAYSFIGKGGLMETLQLQDAVKHMKRKQEEVLQRRKKHLEKRMLLWSALLFAGCAILFILPNENSDLAKKRENDIKLVNKAEKELKEKLKQEKDEGVKKSLEEAKEKVAQSKTAEEALTNLAKQMKELELKVLKEKEKQEVLKDWQDSLNESGINQLAELLAKKDLRKIEKELAKLNGQWEKLPEKQKEAMQSFTGQEQQLSAEELERIVKTIEEALQSEDILADLARAKTAIESSGQALQQQLAANGTPPEKLAFSSGNGGKPSGNKSNGNGQTGVENSVSSQGKSSTGANQSGSNAAGNGTGSGNGSGSGSGSGAGSGGGGTGSGNGSGAGLGEGPRGFLTIPEKTTGKENREIDGGQLGEGAAAEQTEGSGPVMKGTVRPYEEVYGEYEESYRESSDRYKLPANLEKIVQNYFTNIDPNGE</sequence>
<organism evidence="4 5">
    <name type="scientific">Bacillus benzoevorans</name>
    <dbReference type="NCBI Taxonomy" id="1456"/>
    <lineage>
        <taxon>Bacteria</taxon>
        <taxon>Bacillati</taxon>
        <taxon>Bacillota</taxon>
        <taxon>Bacilli</taxon>
        <taxon>Bacillales</taxon>
        <taxon>Bacillaceae</taxon>
        <taxon>Bacillus</taxon>
    </lineage>
</organism>
<feature type="compositionally biased region" description="Low complexity" evidence="2">
    <location>
        <begin position="383"/>
        <end position="396"/>
    </location>
</feature>
<accession>A0A7X0HQK9</accession>
<dbReference type="RefSeq" id="WP_184522183.1">
    <property type="nucleotide sequence ID" value="NZ_JACHGK010000001.1"/>
</dbReference>
<dbReference type="PANTHER" id="PTHR40903">
    <property type="entry name" value="GLYCINE-RICH CELL WALL STRUCTURAL PROTEIN 1-LIKE"/>
    <property type="match status" value="1"/>
</dbReference>
<evidence type="ECO:0000256" key="2">
    <source>
        <dbReference type="SAM" id="MobiDB-lite"/>
    </source>
</evidence>
<evidence type="ECO:0000256" key="1">
    <source>
        <dbReference type="SAM" id="Coils"/>
    </source>
</evidence>
<dbReference type="PANTHER" id="PTHR40903:SF1">
    <property type="entry name" value="HYPHALLY REGULATED CELL WALL PROTEIN 3"/>
    <property type="match status" value="1"/>
</dbReference>
<proteinExistence type="predicted"/>
<evidence type="ECO:0000313" key="4">
    <source>
        <dbReference type="EMBL" id="MBB6443810.1"/>
    </source>
</evidence>
<feature type="compositionally biased region" description="Low complexity" evidence="2">
    <location>
        <begin position="459"/>
        <end position="470"/>
    </location>
</feature>
<protein>
    <submittedName>
        <fullName evidence="4">Uncharacterized protein</fullName>
    </submittedName>
</protein>
<feature type="transmembrane region" description="Helical" evidence="3">
    <location>
        <begin position="21"/>
        <end position="48"/>
    </location>
</feature>
<feature type="coiled-coil region" evidence="1">
    <location>
        <begin position="164"/>
        <end position="275"/>
    </location>
</feature>
<keyword evidence="3" id="KW-1133">Transmembrane helix</keyword>
<keyword evidence="1" id="KW-0175">Coiled coil</keyword>
<feature type="compositionally biased region" description="Basic and acidic residues" evidence="2">
    <location>
        <begin position="444"/>
        <end position="453"/>
    </location>
</feature>
<keyword evidence="5" id="KW-1185">Reference proteome</keyword>
<feature type="compositionally biased region" description="Polar residues" evidence="2">
    <location>
        <begin position="371"/>
        <end position="382"/>
    </location>
</feature>
<evidence type="ECO:0000313" key="5">
    <source>
        <dbReference type="Proteomes" id="UP000531594"/>
    </source>
</evidence>
<evidence type="ECO:0000256" key="3">
    <source>
        <dbReference type="SAM" id="Phobius"/>
    </source>
</evidence>
<keyword evidence="3" id="KW-0472">Membrane</keyword>